<dbReference type="RefSeq" id="WP_174405835.1">
    <property type="nucleotide sequence ID" value="NZ_BLVO01000013.1"/>
</dbReference>
<gene>
    <name evidence="1" type="ORF">DSM101010T_25870</name>
</gene>
<dbReference type="Proteomes" id="UP000503840">
    <property type="component" value="Unassembled WGS sequence"/>
</dbReference>
<accession>A0A7J0BLZ3</accession>
<name>A0A7J0BLZ3_9BACT</name>
<dbReference type="AlphaFoldDB" id="A0A7J0BLZ3"/>
<dbReference type="EMBL" id="BLVO01000013">
    <property type="protein sequence ID" value="GFM34222.1"/>
    <property type="molecule type" value="Genomic_DNA"/>
</dbReference>
<proteinExistence type="predicted"/>
<evidence type="ECO:0000313" key="1">
    <source>
        <dbReference type="EMBL" id="GFM34222.1"/>
    </source>
</evidence>
<comment type="caution">
    <text evidence="1">The sequence shown here is derived from an EMBL/GenBank/DDBJ whole genome shotgun (WGS) entry which is preliminary data.</text>
</comment>
<keyword evidence="2" id="KW-1185">Reference proteome</keyword>
<reference evidence="1 2" key="1">
    <citation type="submission" date="2020-05" db="EMBL/GenBank/DDBJ databases">
        <title>Draft genome sequence of Desulfovibrio sp. strain HN2T.</title>
        <authorList>
            <person name="Ueno A."/>
            <person name="Tamazawa S."/>
            <person name="Tamamura S."/>
            <person name="Murakami T."/>
            <person name="Kiyama T."/>
            <person name="Inomata H."/>
            <person name="Amano Y."/>
            <person name="Miyakawa K."/>
            <person name="Tamaki H."/>
            <person name="Naganuma T."/>
            <person name="Kaneko K."/>
        </authorList>
    </citation>
    <scope>NUCLEOTIDE SEQUENCE [LARGE SCALE GENOMIC DNA]</scope>
    <source>
        <strain evidence="1 2">HN2</strain>
    </source>
</reference>
<evidence type="ECO:0000313" key="2">
    <source>
        <dbReference type="Proteomes" id="UP000503840"/>
    </source>
</evidence>
<sequence>MAQTQTNTPTPFYYADELRDVASLIDLVVAGGGVDSHSAAMLGDVIDKILECANYVERRVDA</sequence>
<protein>
    <submittedName>
        <fullName evidence="1">Uncharacterized protein</fullName>
    </submittedName>
</protein>
<organism evidence="1 2">
    <name type="scientific">Desulfovibrio subterraneus</name>
    <dbReference type="NCBI Taxonomy" id="2718620"/>
    <lineage>
        <taxon>Bacteria</taxon>
        <taxon>Pseudomonadati</taxon>
        <taxon>Thermodesulfobacteriota</taxon>
        <taxon>Desulfovibrionia</taxon>
        <taxon>Desulfovibrionales</taxon>
        <taxon>Desulfovibrionaceae</taxon>
        <taxon>Desulfovibrio</taxon>
    </lineage>
</organism>